<proteinExistence type="inferred from homology"/>
<dbReference type="PANTHER" id="PTHR11530">
    <property type="entry name" value="D-AMINO ACID OXIDASE"/>
    <property type="match status" value="1"/>
</dbReference>
<evidence type="ECO:0000313" key="8">
    <source>
        <dbReference type="EMBL" id="KAJ5488825.1"/>
    </source>
</evidence>
<evidence type="ECO:0000256" key="2">
    <source>
        <dbReference type="ARBA" id="ARBA00006730"/>
    </source>
</evidence>
<evidence type="ECO:0000256" key="3">
    <source>
        <dbReference type="ARBA" id="ARBA00022630"/>
    </source>
</evidence>
<evidence type="ECO:0000259" key="7">
    <source>
        <dbReference type="Pfam" id="PF01266"/>
    </source>
</evidence>
<reference evidence="8" key="2">
    <citation type="journal article" date="2023" name="IMA Fungus">
        <title>Comparative genomic study of the Penicillium genus elucidates a diverse pangenome and 15 lateral gene transfer events.</title>
        <authorList>
            <person name="Petersen C."/>
            <person name="Sorensen T."/>
            <person name="Nielsen M.R."/>
            <person name="Sondergaard T.E."/>
            <person name="Sorensen J.L."/>
            <person name="Fitzpatrick D.A."/>
            <person name="Frisvad J.C."/>
            <person name="Nielsen K.L."/>
        </authorList>
    </citation>
    <scope>NUCLEOTIDE SEQUENCE</scope>
    <source>
        <strain evidence="8">IBT 30728</strain>
    </source>
</reference>
<dbReference type="GO" id="GO:0005737">
    <property type="term" value="C:cytoplasm"/>
    <property type="evidence" value="ECO:0007669"/>
    <property type="project" value="TreeGrafter"/>
</dbReference>
<evidence type="ECO:0000256" key="4">
    <source>
        <dbReference type="ARBA" id="ARBA00022827"/>
    </source>
</evidence>
<keyword evidence="6" id="KW-0472">Membrane</keyword>
<dbReference type="AlphaFoldDB" id="A0A9W9XCG7"/>
<sequence>MTGHEMIVVVGAGVIGLSTALLIQENLTSQQSLLLVAKEFPWNSSINYASPWAGAHYRPVPGSSPQALREAGQAKRTFEHLRSLAVTEPAAGIQMLQGVEHLEVPPVEYMDAQSVRNVYSHLPNFRYLSQNELPAGVKWGVTYGTYVVNSPVYCAYMLRKFILKGGFTRQYTLMNIREAFALADNVKTVVNCSGSGFDDPKSFIIRGTSAVVFALELDSEALLEDCTPPFPFQKKIQLLTLKKGQTCLVRNPVSATITRQGRDGSWSFCIPRPLDGGTVIGGTKQPHDWDPNPSPETRAQLLANAAQWFPFTPESGRQFDVIEDIVGRRPAREGGMRIEVETLETGKNIVHAYGAGGRGFELSRGVAEDATALMFEKGLLAARTKPSL</sequence>
<dbReference type="GeneID" id="81623566"/>
<dbReference type="GO" id="GO:0003884">
    <property type="term" value="F:D-amino-acid oxidase activity"/>
    <property type="evidence" value="ECO:0007669"/>
    <property type="project" value="InterPro"/>
</dbReference>
<dbReference type="Proteomes" id="UP001148312">
    <property type="component" value="Unassembled WGS sequence"/>
</dbReference>
<comment type="cofactor">
    <cofactor evidence="1">
        <name>FAD</name>
        <dbReference type="ChEBI" id="CHEBI:57692"/>
    </cofactor>
</comment>
<keyword evidence="6" id="KW-1133">Transmembrane helix</keyword>
<evidence type="ECO:0000256" key="6">
    <source>
        <dbReference type="SAM" id="Phobius"/>
    </source>
</evidence>
<dbReference type="InterPro" id="IPR023209">
    <property type="entry name" value="DAO"/>
</dbReference>
<organism evidence="8 9">
    <name type="scientific">Penicillium diatomitis</name>
    <dbReference type="NCBI Taxonomy" id="2819901"/>
    <lineage>
        <taxon>Eukaryota</taxon>
        <taxon>Fungi</taxon>
        <taxon>Dikarya</taxon>
        <taxon>Ascomycota</taxon>
        <taxon>Pezizomycotina</taxon>
        <taxon>Eurotiomycetes</taxon>
        <taxon>Eurotiomycetidae</taxon>
        <taxon>Eurotiales</taxon>
        <taxon>Aspergillaceae</taxon>
        <taxon>Penicillium</taxon>
    </lineage>
</organism>
<reference evidence="8" key="1">
    <citation type="submission" date="2022-12" db="EMBL/GenBank/DDBJ databases">
        <authorList>
            <person name="Petersen C."/>
        </authorList>
    </citation>
    <scope>NUCLEOTIDE SEQUENCE</scope>
    <source>
        <strain evidence="8">IBT 30728</strain>
    </source>
</reference>
<dbReference type="RefSeq" id="XP_056790858.1">
    <property type="nucleotide sequence ID" value="XM_056933317.1"/>
</dbReference>
<dbReference type="InterPro" id="IPR006076">
    <property type="entry name" value="FAD-dep_OxRdtase"/>
</dbReference>
<protein>
    <recommendedName>
        <fullName evidence="7">FAD dependent oxidoreductase domain-containing protein</fullName>
    </recommendedName>
</protein>
<feature type="domain" description="FAD dependent oxidoreductase" evidence="7">
    <location>
        <begin position="7"/>
        <end position="372"/>
    </location>
</feature>
<dbReference type="InterPro" id="IPR006181">
    <property type="entry name" value="D-amino_acid_oxidase_CS"/>
</dbReference>
<evidence type="ECO:0000256" key="5">
    <source>
        <dbReference type="ARBA" id="ARBA00023002"/>
    </source>
</evidence>
<keyword evidence="4" id="KW-0274">FAD</keyword>
<dbReference type="GO" id="GO:0019478">
    <property type="term" value="P:D-amino acid catabolic process"/>
    <property type="evidence" value="ECO:0007669"/>
    <property type="project" value="TreeGrafter"/>
</dbReference>
<evidence type="ECO:0000256" key="1">
    <source>
        <dbReference type="ARBA" id="ARBA00001974"/>
    </source>
</evidence>
<feature type="transmembrane region" description="Helical" evidence="6">
    <location>
        <begin position="6"/>
        <end position="23"/>
    </location>
</feature>
<dbReference type="PIRSF" id="PIRSF000189">
    <property type="entry name" value="D-aa_oxidase"/>
    <property type="match status" value="1"/>
</dbReference>
<comment type="similarity">
    <text evidence="2">Belongs to the DAMOX/DASOX family.</text>
</comment>
<keyword evidence="6" id="KW-0812">Transmembrane</keyword>
<dbReference type="EMBL" id="JAPWDQ010000004">
    <property type="protein sequence ID" value="KAJ5488825.1"/>
    <property type="molecule type" value="Genomic_DNA"/>
</dbReference>
<dbReference type="Pfam" id="PF01266">
    <property type="entry name" value="DAO"/>
    <property type="match status" value="1"/>
</dbReference>
<comment type="caution">
    <text evidence="8">The sequence shown here is derived from an EMBL/GenBank/DDBJ whole genome shotgun (WGS) entry which is preliminary data.</text>
</comment>
<dbReference type="Gene3D" id="3.30.9.10">
    <property type="entry name" value="D-Amino Acid Oxidase, subunit A, domain 2"/>
    <property type="match status" value="1"/>
</dbReference>
<dbReference type="SUPFAM" id="SSF51971">
    <property type="entry name" value="Nucleotide-binding domain"/>
    <property type="match status" value="1"/>
</dbReference>
<dbReference type="SUPFAM" id="SSF54373">
    <property type="entry name" value="FAD-linked reductases, C-terminal domain"/>
    <property type="match status" value="1"/>
</dbReference>
<name>A0A9W9XCG7_9EURO</name>
<evidence type="ECO:0000313" key="9">
    <source>
        <dbReference type="Proteomes" id="UP001148312"/>
    </source>
</evidence>
<dbReference type="PROSITE" id="PS00677">
    <property type="entry name" value="DAO"/>
    <property type="match status" value="1"/>
</dbReference>
<gene>
    <name evidence="8" type="ORF">N7539_003715</name>
</gene>
<keyword evidence="3" id="KW-0285">Flavoprotein</keyword>
<keyword evidence="5" id="KW-0560">Oxidoreductase</keyword>
<keyword evidence="9" id="KW-1185">Reference proteome</keyword>
<dbReference type="Gene3D" id="3.40.50.720">
    <property type="entry name" value="NAD(P)-binding Rossmann-like Domain"/>
    <property type="match status" value="1"/>
</dbReference>
<dbReference type="GO" id="GO:0071949">
    <property type="term" value="F:FAD binding"/>
    <property type="evidence" value="ECO:0007669"/>
    <property type="project" value="InterPro"/>
</dbReference>
<dbReference type="PANTHER" id="PTHR11530:SF26">
    <property type="entry name" value="FAD DEPENDENT OXIDOREDUCTASE SUPERFAMILY (AFU_ORTHOLOGUE AFUA_5G13940)"/>
    <property type="match status" value="1"/>
</dbReference>
<accession>A0A9W9XCG7</accession>